<comment type="caution">
    <text evidence="10">The sequence shown here is derived from an EMBL/GenBank/DDBJ whole genome shotgun (WGS) entry which is preliminary data.</text>
</comment>
<comment type="subcellular location">
    <subcellularLocation>
        <location evidence="1">Membrane</location>
    </subcellularLocation>
</comment>
<feature type="coiled-coil region" evidence="7">
    <location>
        <begin position="114"/>
        <end position="148"/>
    </location>
</feature>
<dbReference type="PANTHER" id="PTHR17613">
    <property type="entry name" value="CEREBRAL PROTEIN-11-RELATED"/>
    <property type="match status" value="1"/>
</dbReference>
<accession>A0AA36DBV0</accession>
<feature type="non-terminal residue" evidence="10">
    <location>
        <position position="482"/>
    </location>
</feature>
<dbReference type="GO" id="GO:0016020">
    <property type="term" value="C:membrane"/>
    <property type="evidence" value="ECO:0007669"/>
    <property type="project" value="UniProtKB-SubCell"/>
</dbReference>
<feature type="coiled-coil region" evidence="7">
    <location>
        <begin position="282"/>
        <end position="312"/>
    </location>
</feature>
<dbReference type="Pfam" id="PF10267">
    <property type="entry name" value="Tmemb_cc2"/>
    <property type="match status" value="1"/>
</dbReference>
<comment type="similarity">
    <text evidence="2">Belongs to the TEX28 family.</text>
</comment>
<evidence type="ECO:0000313" key="10">
    <source>
        <dbReference type="EMBL" id="CAJ0584617.1"/>
    </source>
</evidence>
<dbReference type="PANTHER" id="PTHR17613:SF14">
    <property type="entry name" value="DEMENTIN, ISOFORM H"/>
    <property type="match status" value="1"/>
</dbReference>
<dbReference type="InterPro" id="IPR019394">
    <property type="entry name" value="TEX28/TMCC"/>
</dbReference>
<evidence type="ECO:0000256" key="7">
    <source>
        <dbReference type="SAM" id="Coils"/>
    </source>
</evidence>
<dbReference type="EMBL" id="CATQJA010002699">
    <property type="protein sequence ID" value="CAJ0584617.1"/>
    <property type="molecule type" value="Genomic_DNA"/>
</dbReference>
<name>A0AA36DBV0_9BILA</name>
<evidence type="ECO:0000256" key="8">
    <source>
        <dbReference type="SAM" id="MobiDB-lite"/>
    </source>
</evidence>
<dbReference type="Proteomes" id="UP001177023">
    <property type="component" value="Unassembled WGS sequence"/>
</dbReference>
<keyword evidence="11" id="KW-1185">Reference proteome</keyword>
<evidence type="ECO:0000256" key="3">
    <source>
        <dbReference type="ARBA" id="ARBA00022692"/>
    </source>
</evidence>
<evidence type="ECO:0000313" key="11">
    <source>
        <dbReference type="Proteomes" id="UP001177023"/>
    </source>
</evidence>
<evidence type="ECO:0000256" key="1">
    <source>
        <dbReference type="ARBA" id="ARBA00004370"/>
    </source>
</evidence>
<keyword evidence="6 9" id="KW-0472">Membrane</keyword>
<feature type="compositionally biased region" description="Low complexity" evidence="8">
    <location>
        <begin position="239"/>
        <end position="249"/>
    </location>
</feature>
<evidence type="ECO:0000256" key="4">
    <source>
        <dbReference type="ARBA" id="ARBA00022989"/>
    </source>
</evidence>
<proteinExistence type="inferred from homology"/>
<evidence type="ECO:0000256" key="5">
    <source>
        <dbReference type="ARBA" id="ARBA00023054"/>
    </source>
</evidence>
<evidence type="ECO:0000256" key="2">
    <source>
        <dbReference type="ARBA" id="ARBA00008108"/>
    </source>
</evidence>
<keyword evidence="3 9" id="KW-0812">Transmembrane</keyword>
<dbReference type="AlphaFoldDB" id="A0AA36DBV0"/>
<reference evidence="10" key="1">
    <citation type="submission" date="2023-06" db="EMBL/GenBank/DDBJ databases">
        <authorList>
            <person name="Delattre M."/>
        </authorList>
    </citation>
    <scope>NUCLEOTIDE SEQUENCE</scope>
    <source>
        <strain evidence="10">AF72</strain>
    </source>
</reference>
<keyword evidence="5 7" id="KW-0175">Coiled coil</keyword>
<dbReference type="GO" id="GO:0012505">
    <property type="term" value="C:endomembrane system"/>
    <property type="evidence" value="ECO:0007669"/>
    <property type="project" value="TreeGrafter"/>
</dbReference>
<feature type="region of interest" description="Disordered" evidence="8">
    <location>
        <begin position="33"/>
        <end position="62"/>
    </location>
</feature>
<gene>
    <name evidence="10" type="ORF">MSPICULIGERA_LOCUS22664</name>
</gene>
<feature type="transmembrane region" description="Helical" evidence="9">
    <location>
        <begin position="443"/>
        <end position="465"/>
    </location>
</feature>
<feature type="compositionally biased region" description="Polar residues" evidence="8">
    <location>
        <begin position="217"/>
        <end position="232"/>
    </location>
</feature>
<organism evidence="10 11">
    <name type="scientific">Mesorhabditis spiculigera</name>
    <dbReference type="NCBI Taxonomy" id="96644"/>
    <lineage>
        <taxon>Eukaryota</taxon>
        <taxon>Metazoa</taxon>
        <taxon>Ecdysozoa</taxon>
        <taxon>Nematoda</taxon>
        <taxon>Chromadorea</taxon>
        <taxon>Rhabditida</taxon>
        <taxon>Rhabditina</taxon>
        <taxon>Rhabditomorpha</taxon>
        <taxon>Rhabditoidea</taxon>
        <taxon>Rhabditidae</taxon>
        <taxon>Mesorhabditinae</taxon>
        <taxon>Mesorhabditis</taxon>
    </lineage>
</organism>
<keyword evidence="4 9" id="KW-1133">Transmembrane helix</keyword>
<protein>
    <submittedName>
        <fullName evidence="10">Uncharacterized protein</fullName>
    </submittedName>
</protein>
<feature type="region of interest" description="Disordered" evidence="8">
    <location>
        <begin position="215"/>
        <end position="274"/>
    </location>
</feature>
<evidence type="ECO:0000256" key="9">
    <source>
        <dbReference type="SAM" id="Phobius"/>
    </source>
</evidence>
<feature type="coiled-coil region" evidence="7">
    <location>
        <begin position="339"/>
        <end position="388"/>
    </location>
</feature>
<evidence type="ECO:0000256" key="6">
    <source>
        <dbReference type="ARBA" id="ARBA00023136"/>
    </source>
</evidence>
<sequence>MTFRTEMDNSFLHNEFHKSKSDLLFWHRHHFPTTEGDRSSVRSSEASGGAAGGRGSPGEELKERKRLEEKIENTKLKISKVNLSCEADVEQFLEMSRAAEMSRGIANPQMTRLKQHFEKNNKKNAQDLESLQKKLATYEHRLQELGNTSVLETSSRSGNIVQGIKKTGATVRDLTGHVIAAPLNMIKNQFGSADNINDGEPSHAVGQSVFYAKSDHAQPSTSQTPNSKSSTLPPGLRMPTSPTSSKPPSNYQTPESRFTARKGDSDRGSNDSPVGEDLALLLKETMAELREAKEANAELMQKFNELNDFVQKELKFFDKSQQQDSFRYQSLEGQLNETIDLHQAEMNSLRSEMNTLTDRLDYQYNDRFKKVEERVENTQNHVARMEHSFKQTMSERQDQAVWGGLLLHGANVLVEILKLVLFVVASTLDFFKPFAGTRTRTGFLLLGIVVALIVMQNVDIVGMIFRKKRGPVLAAEVENLTD</sequence>
<feature type="transmembrane region" description="Helical" evidence="9">
    <location>
        <begin position="400"/>
        <end position="423"/>
    </location>
</feature>